<accession>A0A427YLB9</accession>
<dbReference type="SUPFAM" id="SSF51735">
    <property type="entry name" value="NAD(P)-binding Rossmann-fold domains"/>
    <property type="match status" value="2"/>
</dbReference>
<dbReference type="STRING" id="1890683.A0A427YLB9"/>
<comment type="caution">
    <text evidence="4">The sequence shown here is derived from an EMBL/GenBank/DDBJ whole genome shotgun (WGS) entry which is preliminary data.</text>
</comment>
<dbReference type="PRINTS" id="PR00080">
    <property type="entry name" value="SDRFAMILY"/>
</dbReference>
<comment type="similarity">
    <text evidence="1">Belongs to the short-chain dehydrogenases/reductases (SDR) family.</text>
</comment>
<organism evidence="4 5">
    <name type="scientific">Saitozyma podzolica</name>
    <dbReference type="NCBI Taxonomy" id="1890683"/>
    <lineage>
        <taxon>Eukaryota</taxon>
        <taxon>Fungi</taxon>
        <taxon>Dikarya</taxon>
        <taxon>Basidiomycota</taxon>
        <taxon>Agaricomycotina</taxon>
        <taxon>Tremellomycetes</taxon>
        <taxon>Tremellales</taxon>
        <taxon>Trimorphomycetaceae</taxon>
        <taxon>Saitozyma</taxon>
    </lineage>
</organism>
<name>A0A427YLB9_9TREE</name>
<protein>
    <submittedName>
        <fullName evidence="4">Uncharacterized protein</fullName>
    </submittedName>
</protein>
<evidence type="ECO:0000256" key="2">
    <source>
        <dbReference type="ARBA" id="ARBA00023002"/>
    </source>
</evidence>
<evidence type="ECO:0000256" key="3">
    <source>
        <dbReference type="SAM" id="MobiDB-lite"/>
    </source>
</evidence>
<evidence type="ECO:0000256" key="1">
    <source>
        <dbReference type="ARBA" id="ARBA00006484"/>
    </source>
</evidence>
<dbReference type="Gene3D" id="3.40.50.720">
    <property type="entry name" value="NAD(P)-binding Rossmann-like Domain"/>
    <property type="match status" value="1"/>
</dbReference>
<dbReference type="CDD" id="cd05233">
    <property type="entry name" value="SDR_c"/>
    <property type="match status" value="1"/>
</dbReference>
<dbReference type="AlphaFoldDB" id="A0A427YLB9"/>
<dbReference type="GO" id="GO:0016491">
    <property type="term" value="F:oxidoreductase activity"/>
    <property type="evidence" value="ECO:0007669"/>
    <property type="project" value="UniProtKB-KW"/>
</dbReference>
<proteinExistence type="inferred from homology"/>
<dbReference type="PRINTS" id="PR00081">
    <property type="entry name" value="GDHRDH"/>
</dbReference>
<evidence type="ECO:0000313" key="5">
    <source>
        <dbReference type="Proteomes" id="UP000279259"/>
    </source>
</evidence>
<keyword evidence="2" id="KW-0560">Oxidoreductase</keyword>
<gene>
    <name evidence="4" type="ORF">EHS25_009265</name>
</gene>
<dbReference type="InterPro" id="IPR036291">
    <property type="entry name" value="NAD(P)-bd_dom_sf"/>
</dbReference>
<dbReference type="Pfam" id="PF13561">
    <property type="entry name" value="adh_short_C2"/>
    <property type="match status" value="1"/>
</dbReference>
<dbReference type="PANTHER" id="PTHR43180:SF66">
    <property type="entry name" value="SHORT-CHAIN DEHYDROGENASE_REDUCTASE FAMILY PROTEIN"/>
    <property type="match status" value="1"/>
</dbReference>
<keyword evidence="5" id="KW-1185">Reference proteome</keyword>
<sequence length="420" mass="44499">MSKNTSPVRARVRLYAPFDTSATSLLLRPAGARTSCTTEQCRVLTLIFDPVPLSPISATQSCAHSHQQKLVVGFSQTPAPTTGLTRQEIRDLSLKGVKTRAASTAGSGRLHGKVAIITGAGPELAIGVNRCSEALRLGRRKTHLPARLQPSATVPPGRRAPQEVSQYQSESEFDASLRDQRLTMPIQVGLAIHEEGHLDVFFANAGIIQRPPKRVAGGGDEIVEELKATGRNMGGIEDTEFMEVLRINTLRWIDQMLSGYLPVLDGGSVFLGIKYASAAMAKTTSNKAKSVPGGSIILTASVAGLKANAGPIPYSASKAAVISLAQTAAYELAGSNIRVNAICPGLIETDMTRGAFEMARMAGKEGRMGVLNPLLRQGLGVEVAQMALFLASDDSSYVNGQALPVDGGLTASMPYIRPKL</sequence>
<dbReference type="Proteomes" id="UP000279259">
    <property type="component" value="Unassembled WGS sequence"/>
</dbReference>
<evidence type="ECO:0000313" key="4">
    <source>
        <dbReference type="EMBL" id="RSH91895.1"/>
    </source>
</evidence>
<reference evidence="4 5" key="1">
    <citation type="submission" date="2018-11" db="EMBL/GenBank/DDBJ databases">
        <title>Genome sequence of Saitozyma podzolica DSM 27192.</title>
        <authorList>
            <person name="Aliyu H."/>
            <person name="Gorte O."/>
            <person name="Ochsenreither K."/>
        </authorList>
    </citation>
    <scope>NUCLEOTIDE SEQUENCE [LARGE SCALE GENOMIC DNA]</scope>
    <source>
        <strain evidence="4 5">DSM 27192</strain>
    </source>
</reference>
<dbReference type="InterPro" id="IPR002347">
    <property type="entry name" value="SDR_fam"/>
</dbReference>
<dbReference type="OrthoDB" id="4131217at2759"/>
<feature type="region of interest" description="Disordered" evidence="3">
    <location>
        <begin position="142"/>
        <end position="167"/>
    </location>
</feature>
<dbReference type="PANTHER" id="PTHR43180">
    <property type="entry name" value="3-OXOACYL-(ACYL-CARRIER-PROTEIN) REDUCTASE (AFU_ORTHOLOGUE AFUA_6G11210)"/>
    <property type="match status" value="1"/>
</dbReference>
<dbReference type="EMBL" id="RSCD01000007">
    <property type="protein sequence ID" value="RSH91895.1"/>
    <property type="molecule type" value="Genomic_DNA"/>
</dbReference>